<feature type="region of interest" description="Disordered" evidence="1">
    <location>
        <begin position="530"/>
        <end position="662"/>
    </location>
</feature>
<name>M9LY90_PSEA3</name>
<reference evidence="3" key="1">
    <citation type="journal article" date="2013" name="Genome Announc.">
        <title>Genome sequence of the basidiomycetous yeast Pseudozyma antarctica T-34, a producer of the glycolipid biosurfactants mannosylerythritol lipids.</title>
        <authorList>
            <person name="Morita T."/>
            <person name="Koike H."/>
            <person name="Koyama Y."/>
            <person name="Hagiwara H."/>
            <person name="Ito E."/>
            <person name="Fukuoka T."/>
            <person name="Imura T."/>
            <person name="Machida M."/>
            <person name="Kitamoto D."/>
        </authorList>
    </citation>
    <scope>NUCLEOTIDE SEQUENCE [LARGE SCALE GENOMIC DNA]</scope>
    <source>
        <strain evidence="3">T-34</strain>
    </source>
</reference>
<protein>
    <submittedName>
        <fullName evidence="2">Uncharacterized protein</fullName>
    </submittedName>
</protein>
<feature type="compositionally biased region" description="Basic and acidic residues" evidence="1">
    <location>
        <begin position="429"/>
        <end position="441"/>
    </location>
</feature>
<evidence type="ECO:0000313" key="2">
    <source>
        <dbReference type="EMBL" id="GAC72010.1"/>
    </source>
</evidence>
<dbReference type="AlphaFoldDB" id="M9LY90"/>
<evidence type="ECO:0000313" key="3">
    <source>
        <dbReference type="Proteomes" id="UP000011976"/>
    </source>
</evidence>
<feature type="compositionally biased region" description="Low complexity" evidence="1">
    <location>
        <begin position="465"/>
        <end position="479"/>
    </location>
</feature>
<feature type="region of interest" description="Disordered" evidence="1">
    <location>
        <begin position="270"/>
        <end position="350"/>
    </location>
</feature>
<dbReference type="Proteomes" id="UP000011976">
    <property type="component" value="Unassembled WGS sequence"/>
</dbReference>
<feature type="compositionally biased region" description="Basic and acidic residues" evidence="1">
    <location>
        <begin position="585"/>
        <end position="608"/>
    </location>
</feature>
<feature type="region of interest" description="Disordered" evidence="1">
    <location>
        <begin position="699"/>
        <end position="720"/>
    </location>
</feature>
<feature type="compositionally biased region" description="Basic and acidic residues" evidence="1">
    <location>
        <begin position="711"/>
        <end position="720"/>
    </location>
</feature>
<evidence type="ECO:0000256" key="1">
    <source>
        <dbReference type="SAM" id="MobiDB-lite"/>
    </source>
</evidence>
<gene>
    <name evidence="2" type="ORF">PANT_6d00020</name>
</gene>
<dbReference type="EMBL" id="DF196772">
    <property type="protein sequence ID" value="GAC72010.1"/>
    <property type="molecule type" value="Genomic_DNA"/>
</dbReference>
<feature type="compositionally biased region" description="Polar residues" evidence="1">
    <location>
        <begin position="177"/>
        <end position="189"/>
    </location>
</feature>
<feature type="region of interest" description="Disordered" evidence="1">
    <location>
        <begin position="164"/>
        <end position="189"/>
    </location>
</feature>
<organism evidence="2 3">
    <name type="scientific">Pseudozyma antarctica (strain T-34)</name>
    <name type="common">Yeast</name>
    <name type="synonym">Candida antarctica</name>
    <dbReference type="NCBI Taxonomy" id="1151754"/>
    <lineage>
        <taxon>Eukaryota</taxon>
        <taxon>Fungi</taxon>
        <taxon>Dikarya</taxon>
        <taxon>Basidiomycota</taxon>
        <taxon>Ustilaginomycotina</taxon>
        <taxon>Ustilaginomycetes</taxon>
        <taxon>Ustilaginales</taxon>
        <taxon>Ustilaginaceae</taxon>
        <taxon>Moesziomyces</taxon>
    </lineage>
</organism>
<feature type="compositionally biased region" description="Polar residues" evidence="1">
    <location>
        <begin position="609"/>
        <end position="618"/>
    </location>
</feature>
<feature type="compositionally biased region" description="Polar residues" evidence="1">
    <location>
        <begin position="480"/>
        <end position="490"/>
    </location>
</feature>
<accession>M9LY90</accession>
<feature type="region of interest" description="Disordered" evidence="1">
    <location>
        <begin position="362"/>
        <end position="490"/>
    </location>
</feature>
<sequence length="720" mass="76974">MQGPRKSGLCRLTRTASLNGSLRKLTCQHKARSHGLILPRRWESYASAGVASETAHQHDASIAFCISTHDAQIFQHHTYRIYIHTLAGGSCIMAEVTRTASPASSRHVAFDAKCQVIPEGDCNDLRKLLSLCPTRAQSPPIVGSSSRPASLIARTISPPFARAKSPQLRKASGLGQGTPSGSTSWKTRLTSWGSGVDSNTIAGSLSAAFGAPPNSSAPRLVAPVPARGTASPLIPFEDDSLADASPAKEESIDFDDVDAEFRQAVSGVAMQHHHHMSVERVHTASPLPGHERSSSPNIRAIANLRQQTPSPARPPPKSCLVRSKTPQAPRPPTLMDDGMRPLRATRSNDRDCCFERRRRAQGNPVVCPSPLSSPDDERYPWGGDAITPNENHPATKPAEKSKGSRWRRFRRAASEDESRSEPSSSSHNAHMDETAVKREIQAGRWPPSGRAQHASAGSRRREDAAAAAARGGNGTAVTASSGLPRSTSRTAIQADEMAQLHNETAHPMTQAELEAEPASPAVEQGELSWMGGGAREASGVQAKPPNPTGLEEGDDTLRREIMARRQKMARQSPVMRYGARSMMRQLEEAERIEQEAARTRSSSREGHRTTGSGRSSPATPAMSPSLPSTPDSVSNAKQERSATEVAAAGQSYFDMPAPPERVRSPLVPAGAVSSPRFARPVAVPSTAFGMTNVAHALEAAVSESPPESPAEEQRPGKGQG</sequence>
<feature type="compositionally biased region" description="Polar residues" evidence="1">
    <location>
        <begin position="625"/>
        <end position="636"/>
    </location>
</feature>
<proteinExistence type="predicted"/>
<dbReference type="OrthoDB" id="2548380at2759"/>